<evidence type="ECO:0000313" key="4">
    <source>
        <dbReference type="Proteomes" id="UP000321776"/>
    </source>
</evidence>
<feature type="transmembrane region" description="Helical" evidence="1">
    <location>
        <begin position="37"/>
        <end position="54"/>
    </location>
</feature>
<keyword evidence="1" id="KW-1133">Transmembrane helix</keyword>
<keyword evidence="5" id="KW-1185">Reference proteome</keyword>
<evidence type="ECO:0000313" key="3">
    <source>
        <dbReference type="EMBL" id="TXC82579.1"/>
    </source>
</evidence>
<dbReference type="AlphaFoldDB" id="A0A5C6VC19"/>
<organism evidence="3 4">
    <name type="scientific">Paraburkholderia azotifigens</name>
    <dbReference type="NCBI Taxonomy" id="2057004"/>
    <lineage>
        <taxon>Bacteria</taxon>
        <taxon>Pseudomonadati</taxon>
        <taxon>Pseudomonadota</taxon>
        <taxon>Betaproteobacteria</taxon>
        <taxon>Burkholderiales</taxon>
        <taxon>Burkholderiaceae</taxon>
        <taxon>Paraburkholderia</taxon>
    </lineage>
</organism>
<accession>A0A5C6VC19</accession>
<keyword evidence="1" id="KW-0812">Transmembrane</keyword>
<dbReference type="Proteomes" id="UP001481677">
    <property type="component" value="Unassembled WGS sequence"/>
</dbReference>
<evidence type="ECO:0000256" key="1">
    <source>
        <dbReference type="SAM" id="Phobius"/>
    </source>
</evidence>
<dbReference type="EMBL" id="JAZHGA010000031">
    <property type="protein sequence ID" value="MEM5344165.1"/>
    <property type="molecule type" value="Genomic_DNA"/>
</dbReference>
<protein>
    <submittedName>
        <fullName evidence="3">Uncharacterized protein</fullName>
    </submittedName>
</protein>
<reference evidence="3" key="2">
    <citation type="submission" date="2019-08" db="EMBL/GenBank/DDBJ databases">
        <authorList>
            <person name="Im W.-T."/>
        </authorList>
    </citation>
    <scope>NUCLEOTIDE SEQUENCE</scope>
    <source>
        <strain evidence="3">NF 2-5-3</strain>
    </source>
</reference>
<dbReference type="EMBL" id="VOQS01000003">
    <property type="protein sequence ID" value="TXC82579.1"/>
    <property type="molecule type" value="Genomic_DNA"/>
</dbReference>
<dbReference type="Proteomes" id="UP000321776">
    <property type="component" value="Unassembled WGS sequence"/>
</dbReference>
<keyword evidence="1" id="KW-0472">Membrane</keyword>
<reference evidence="3 4" key="1">
    <citation type="journal article" date="2018" name="Int. J. Syst. Evol. Microbiol.">
        <title>Paraburkholderia azotifigens sp. nov., a nitrogen-fixing bacterium isolated from paddy soil.</title>
        <authorList>
            <person name="Choi G.M."/>
            <person name="Im W.T."/>
        </authorList>
    </citation>
    <scope>NUCLEOTIDE SEQUENCE [LARGE SCALE GENOMIC DNA]</scope>
    <source>
        <strain evidence="3 4">NF 2-5-3</strain>
    </source>
</reference>
<dbReference type="RefSeq" id="WP_147235180.1">
    <property type="nucleotide sequence ID" value="NZ_JAZHFZ010000033.1"/>
</dbReference>
<reference evidence="2 5" key="3">
    <citation type="submission" date="2024-01" db="EMBL/GenBank/DDBJ databases">
        <title>The diversity of rhizobia nodulating Mimosa spp. in eleven states of Brazil covering several biomes is determined by host plant, location, and edaphic factors.</title>
        <authorList>
            <person name="Rouws L."/>
            <person name="Barauna A."/>
            <person name="Beukes C."/>
            <person name="De Faria S.M."/>
            <person name="Gross E."/>
            <person name="Dos Reis Junior F.B."/>
            <person name="Simon M."/>
            <person name="Maluk M."/>
            <person name="Odee D.W."/>
            <person name="Kenicer G."/>
            <person name="Young J.P.W."/>
            <person name="Reis V.M."/>
            <person name="Zilli J."/>
            <person name="James E.K."/>
        </authorList>
    </citation>
    <scope>NUCLEOTIDE SEQUENCE [LARGE SCALE GENOMIC DNA]</scope>
    <source>
        <strain evidence="2 5">JPY530</strain>
    </source>
</reference>
<gene>
    <name evidence="3" type="ORF">FRZ40_19150</name>
    <name evidence="2" type="ORF">V4C56_31650</name>
</gene>
<evidence type="ECO:0000313" key="5">
    <source>
        <dbReference type="Proteomes" id="UP001481677"/>
    </source>
</evidence>
<proteinExistence type="predicted"/>
<sequence>MNAGKVTAPAQARDVDRIESIARDTGRAAGRARAMRMRGVALFVVAAGLYLHAASSCAQDASMLDERVTQQNIAATICRPGYADTVSPPFDDMMEHKDRLLAERGIDSEHGTRYALDRRVPIVLGGSPDAPDNLDLLPWGGHKGERRKELLTAKLKRCVCEGRMSLSDAQSAIAGNWSAHYAGFGSAPCDGDRGVASIGDDGS</sequence>
<name>A0A5C6VC19_9BURK</name>
<comment type="caution">
    <text evidence="3">The sequence shown here is derived from an EMBL/GenBank/DDBJ whole genome shotgun (WGS) entry which is preliminary data.</text>
</comment>
<evidence type="ECO:0000313" key="2">
    <source>
        <dbReference type="EMBL" id="MEM5344165.1"/>
    </source>
</evidence>